<dbReference type="RefSeq" id="XP_030754288.1">
    <property type="nucleotide sequence ID" value="XM_030898428.1"/>
</dbReference>
<evidence type="ECO:0000256" key="2">
    <source>
        <dbReference type="ARBA" id="ARBA00022622"/>
    </source>
</evidence>
<reference evidence="11" key="1">
    <citation type="submission" date="2025-08" db="UniProtKB">
        <authorList>
            <consortium name="RefSeq"/>
        </authorList>
    </citation>
    <scope>IDENTIFICATION</scope>
    <source>
        <tissue evidence="11">Gonads</tissue>
    </source>
</reference>
<feature type="chain" id="PRO_5026741638" evidence="9">
    <location>
        <begin position="22"/>
        <end position="169"/>
    </location>
</feature>
<dbReference type="InParanoid" id="A0A6J2XS09"/>
<organism evidence="10 11">
    <name type="scientific">Sitophilus oryzae</name>
    <name type="common">Rice weevil</name>
    <name type="synonym">Curculio oryzae</name>
    <dbReference type="NCBI Taxonomy" id="7048"/>
    <lineage>
        <taxon>Eukaryota</taxon>
        <taxon>Metazoa</taxon>
        <taxon>Ecdysozoa</taxon>
        <taxon>Arthropoda</taxon>
        <taxon>Hexapoda</taxon>
        <taxon>Insecta</taxon>
        <taxon>Pterygota</taxon>
        <taxon>Neoptera</taxon>
        <taxon>Endopterygota</taxon>
        <taxon>Coleoptera</taxon>
        <taxon>Polyphaga</taxon>
        <taxon>Cucujiformia</taxon>
        <taxon>Curculionidae</taxon>
        <taxon>Dryophthorinae</taxon>
        <taxon>Sitophilus</taxon>
    </lineage>
</organism>
<evidence type="ECO:0000256" key="4">
    <source>
        <dbReference type="ARBA" id="ARBA00022729"/>
    </source>
</evidence>
<keyword evidence="8" id="KW-0449">Lipoprotein</keyword>
<evidence type="ECO:0000256" key="5">
    <source>
        <dbReference type="ARBA" id="ARBA00022989"/>
    </source>
</evidence>
<evidence type="ECO:0000256" key="1">
    <source>
        <dbReference type="ARBA" id="ARBA00004589"/>
    </source>
</evidence>
<dbReference type="KEGG" id="soy:115881068"/>
<protein>
    <submittedName>
        <fullName evidence="11">Uncharacterized protein LOC115881068</fullName>
    </submittedName>
</protein>
<evidence type="ECO:0000256" key="7">
    <source>
        <dbReference type="ARBA" id="ARBA00023180"/>
    </source>
</evidence>
<keyword evidence="6" id="KW-0472">Membrane</keyword>
<dbReference type="GeneID" id="115881068"/>
<keyword evidence="7" id="KW-0325">Glycoprotein</keyword>
<dbReference type="PANTHER" id="PTHR33562">
    <property type="entry name" value="ATILLA, ISOFORM B-RELATED-RELATED"/>
    <property type="match status" value="1"/>
</dbReference>
<dbReference type="InterPro" id="IPR050975">
    <property type="entry name" value="Sleep_regulator"/>
</dbReference>
<gene>
    <name evidence="11" type="primary">LOC115881068</name>
</gene>
<comment type="subcellular location">
    <subcellularLocation>
        <location evidence="1">Membrane</location>
        <topology evidence="1">Lipid-anchor</topology>
        <topology evidence="1">GPI-anchor</topology>
    </subcellularLocation>
</comment>
<accession>A0A6J2XS09</accession>
<name>A0A6J2XS09_SITOR</name>
<evidence type="ECO:0000256" key="6">
    <source>
        <dbReference type="ARBA" id="ARBA00023136"/>
    </source>
</evidence>
<dbReference type="Pfam" id="PF17064">
    <property type="entry name" value="QVR"/>
    <property type="match status" value="1"/>
</dbReference>
<evidence type="ECO:0000313" key="10">
    <source>
        <dbReference type="Proteomes" id="UP000504635"/>
    </source>
</evidence>
<dbReference type="Proteomes" id="UP000504635">
    <property type="component" value="Unplaced"/>
</dbReference>
<sequence length="169" mass="19222">MYFVLTKCAFLLFMFIKSGESTVKCYLCSTKDNETMCKNPETYNLPLRKCDSDALDNTKHFAHRIDPSYEKIFEVDSSDISKNLDLDCLKVVTKTGNKEHIIRGCQLAEQSSLDICARMKKADNSFLKKVHCSRCNKDGCNTASARYKTNLFLMSTTIFVSVAYATLKF</sequence>
<keyword evidence="2" id="KW-0336">GPI-anchor</keyword>
<feature type="signal peptide" evidence="9">
    <location>
        <begin position="1"/>
        <end position="21"/>
    </location>
</feature>
<dbReference type="InterPro" id="IPR031424">
    <property type="entry name" value="QVR-like"/>
</dbReference>
<keyword evidence="3" id="KW-0812">Transmembrane</keyword>
<dbReference type="GO" id="GO:0098552">
    <property type="term" value="C:side of membrane"/>
    <property type="evidence" value="ECO:0007669"/>
    <property type="project" value="UniProtKB-KW"/>
</dbReference>
<keyword evidence="10" id="KW-1185">Reference proteome</keyword>
<dbReference type="AlphaFoldDB" id="A0A6J2XS09"/>
<keyword evidence="4 9" id="KW-0732">Signal</keyword>
<dbReference type="PANTHER" id="PTHR33562:SF29">
    <property type="entry name" value="PROTEIN SLEEPLESS"/>
    <property type="match status" value="1"/>
</dbReference>
<keyword evidence="5" id="KW-1133">Transmembrane helix</keyword>
<dbReference type="OrthoDB" id="6582325at2759"/>
<dbReference type="GO" id="GO:0030431">
    <property type="term" value="P:sleep"/>
    <property type="evidence" value="ECO:0007669"/>
    <property type="project" value="InterPro"/>
</dbReference>
<dbReference type="GO" id="GO:0032222">
    <property type="term" value="P:regulation of synaptic transmission, cholinergic"/>
    <property type="evidence" value="ECO:0007669"/>
    <property type="project" value="InterPro"/>
</dbReference>
<evidence type="ECO:0000256" key="8">
    <source>
        <dbReference type="ARBA" id="ARBA00023288"/>
    </source>
</evidence>
<evidence type="ECO:0000313" key="11">
    <source>
        <dbReference type="RefSeq" id="XP_030754288.1"/>
    </source>
</evidence>
<evidence type="ECO:0000256" key="9">
    <source>
        <dbReference type="SAM" id="SignalP"/>
    </source>
</evidence>
<proteinExistence type="predicted"/>
<evidence type="ECO:0000256" key="3">
    <source>
        <dbReference type="ARBA" id="ARBA00022692"/>
    </source>
</evidence>